<name>A0A1X1YDV1_9MYCO</name>
<reference evidence="1 2" key="1">
    <citation type="submission" date="2016-01" db="EMBL/GenBank/DDBJ databases">
        <title>The new phylogeny of the genus Mycobacterium.</title>
        <authorList>
            <person name="Tarcisio F."/>
            <person name="Conor M."/>
            <person name="Antonella G."/>
            <person name="Elisabetta G."/>
            <person name="Giulia F.S."/>
            <person name="Sara T."/>
            <person name="Anna F."/>
            <person name="Clotilde B."/>
            <person name="Roberto B."/>
            <person name="Veronica D.S."/>
            <person name="Fabio R."/>
            <person name="Monica P."/>
            <person name="Olivier J."/>
            <person name="Enrico T."/>
            <person name="Nicola S."/>
        </authorList>
    </citation>
    <scope>NUCLEOTIDE SEQUENCE [LARGE SCALE GENOMIC DNA]</scope>
    <source>
        <strain evidence="1 2">DSM 45394</strain>
    </source>
</reference>
<evidence type="ECO:0000313" key="2">
    <source>
        <dbReference type="Proteomes" id="UP000193866"/>
    </source>
</evidence>
<sequence>MPDDPPLRRSVRDFCKHYGLSRNQFLAARSKAKVRAKDWGTLLSANDEKALLEHVSADRRSEQVIRSIREQPRVTKRLTLPPKPPVDYAAEFERMSRAFDQWRHVLGELAKGHVPDERTGRCKRCHEEAPCRTRRTLNRIDNELVEQVAVADSGDPGDGFDAANQPAEVQPERSLSELYEARNRCRRALVELTIDHMIVDDKGHCTQCPKGTPCDINNAITRINRGIAKQIETYACMSDGEREAALGERPMRYYYDEGDDDWDAV</sequence>
<protein>
    <submittedName>
        <fullName evidence="1">Uncharacterized protein</fullName>
    </submittedName>
</protein>
<dbReference type="EMBL" id="LQPG01000030">
    <property type="protein sequence ID" value="ORW09224.1"/>
    <property type="molecule type" value="Genomic_DNA"/>
</dbReference>
<dbReference type="RefSeq" id="WP_085265858.1">
    <property type="nucleotide sequence ID" value="NZ_JACKVG010000005.1"/>
</dbReference>
<comment type="caution">
    <text evidence="1">The sequence shown here is derived from an EMBL/GenBank/DDBJ whole genome shotgun (WGS) entry which is preliminary data.</text>
</comment>
<evidence type="ECO:0000313" key="1">
    <source>
        <dbReference type="EMBL" id="ORW09224.1"/>
    </source>
</evidence>
<proteinExistence type="predicted"/>
<organism evidence="1 2">
    <name type="scientific">Mycolicibacter longobardus</name>
    <dbReference type="NCBI Taxonomy" id="1108812"/>
    <lineage>
        <taxon>Bacteria</taxon>
        <taxon>Bacillati</taxon>
        <taxon>Actinomycetota</taxon>
        <taxon>Actinomycetes</taxon>
        <taxon>Mycobacteriales</taxon>
        <taxon>Mycobacteriaceae</taxon>
        <taxon>Mycolicibacter</taxon>
    </lineage>
</organism>
<gene>
    <name evidence="1" type="ORF">AWC16_17800</name>
</gene>
<accession>A0A1X1YDV1</accession>
<keyword evidence="2" id="KW-1185">Reference proteome</keyword>
<dbReference type="OrthoDB" id="4761099at2"/>
<dbReference type="Proteomes" id="UP000193866">
    <property type="component" value="Unassembled WGS sequence"/>
</dbReference>
<dbReference type="AlphaFoldDB" id="A0A1X1YDV1"/>